<dbReference type="InterPro" id="IPR036388">
    <property type="entry name" value="WH-like_DNA-bd_sf"/>
</dbReference>
<accession>A0A6J5MND2</accession>
<feature type="compositionally biased region" description="Low complexity" evidence="1">
    <location>
        <begin position="180"/>
        <end position="195"/>
    </location>
</feature>
<reference evidence="2" key="1">
    <citation type="submission" date="2020-04" db="EMBL/GenBank/DDBJ databases">
        <authorList>
            <person name="Chiriac C."/>
            <person name="Salcher M."/>
            <person name="Ghai R."/>
            <person name="Kavagutti S V."/>
        </authorList>
    </citation>
    <scope>NUCLEOTIDE SEQUENCE</scope>
</reference>
<feature type="region of interest" description="Disordered" evidence="1">
    <location>
        <begin position="170"/>
        <end position="201"/>
    </location>
</feature>
<name>A0A6J5MND2_9CAUD</name>
<gene>
    <name evidence="2" type="ORF">UFOVP519_33</name>
</gene>
<dbReference type="EMBL" id="LR796492">
    <property type="protein sequence ID" value="CAB4147541.1"/>
    <property type="molecule type" value="Genomic_DNA"/>
</dbReference>
<evidence type="ECO:0000313" key="2">
    <source>
        <dbReference type="EMBL" id="CAB4147541.1"/>
    </source>
</evidence>
<proteinExistence type="predicted"/>
<dbReference type="Gene3D" id="1.10.10.10">
    <property type="entry name" value="Winged helix-like DNA-binding domain superfamily/Winged helix DNA-binding domain"/>
    <property type="match status" value="1"/>
</dbReference>
<sequence length="221" mass="24082">MEKESQRTAADSPSGHGGVMEQSNDIGINQQSFVIVPEWVLMLPIKATSLRVYCVIRKHADSRTGKCFPSRRLIASKAFCSVSAVDRAVKELVEHRALTVAKRKSNSGDWSSNLYTVHAQPTVYAQRSAQVASIYALPTIVDDMTGGVTGDSRTTTKPNHKQELAEYTPLEENEHSQLHAGASTSGSTAGTEETAQGSTSNVRTVVVDDFLRRMKSRSTNL</sequence>
<organism evidence="2">
    <name type="scientific">uncultured Caudovirales phage</name>
    <dbReference type="NCBI Taxonomy" id="2100421"/>
    <lineage>
        <taxon>Viruses</taxon>
        <taxon>Duplodnaviria</taxon>
        <taxon>Heunggongvirae</taxon>
        <taxon>Uroviricota</taxon>
        <taxon>Caudoviricetes</taxon>
        <taxon>Peduoviridae</taxon>
        <taxon>Maltschvirus</taxon>
        <taxon>Maltschvirus maltsch</taxon>
    </lineage>
</organism>
<feature type="region of interest" description="Disordered" evidence="1">
    <location>
        <begin position="1"/>
        <end position="23"/>
    </location>
</feature>
<dbReference type="Pfam" id="PF13730">
    <property type="entry name" value="HTH_36"/>
    <property type="match status" value="1"/>
</dbReference>
<protein>
    <submittedName>
        <fullName evidence="2">Helix-turn-helix domain containing protein</fullName>
    </submittedName>
</protein>
<evidence type="ECO:0000256" key="1">
    <source>
        <dbReference type="SAM" id="MobiDB-lite"/>
    </source>
</evidence>